<feature type="coiled-coil region" evidence="1">
    <location>
        <begin position="29"/>
        <end position="83"/>
    </location>
</feature>
<keyword evidence="2" id="KW-0812">Transmembrane</keyword>
<gene>
    <name evidence="3" type="ORF">vB_BceM_AP3_0034</name>
</gene>
<dbReference type="PANTHER" id="PTHR37813">
    <property type="entry name" value="FELS-2 PROPHAGE PROTEIN"/>
    <property type="match status" value="1"/>
</dbReference>
<feature type="transmembrane region" description="Helical" evidence="2">
    <location>
        <begin position="566"/>
        <end position="597"/>
    </location>
</feature>
<keyword evidence="1" id="KW-0175">Coiled coil</keyword>
<keyword evidence="4" id="KW-1185">Reference proteome</keyword>
<evidence type="ECO:0000313" key="4">
    <source>
        <dbReference type="Proteomes" id="UP000225314"/>
    </source>
</evidence>
<keyword evidence="2" id="KW-0472">Membrane</keyword>
<reference evidence="3 4" key="1">
    <citation type="journal article" date="2017" name="Appl. Microbiol. Biotechnol.">
        <title>The temperate Burkholderia phage AP3 of the Peduovirinae shows efficient antimicrobial activity against B. cenocepacia of the IIIA lineage.</title>
        <authorList>
            <person name="Roszniowski B."/>
            <person name="Latka A."/>
            <person name="Maciejewska B."/>
            <person name="Vandenheuvel D."/>
            <person name="Olszak T."/>
            <person name="Briers Y."/>
            <person name="Holt G.S."/>
            <person name="Valvano M.A."/>
            <person name="Lavigne R."/>
            <person name="Smith D.L."/>
            <person name="Drulis-Kawa Z."/>
        </authorList>
    </citation>
    <scope>NUCLEOTIDE SEQUENCE [LARGE SCALE GENOMIC DNA]</scope>
</reference>
<evidence type="ECO:0008006" key="5">
    <source>
        <dbReference type="Google" id="ProtNLM"/>
    </source>
</evidence>
<dbReference type="PANTHER" id="PTHR37813:SF1">
    <property type="entry name" value="FELS-2 PROPHAGE PROTEIN"/>
    <property type="match status" value="1"/>
</dbReference>
<evidence type="ECO:0000256" key="2">
    <source>
        <dbReference type="SAM" id="Phobius"/>
    </source>
</evidence>
<evidence type="ECO:0000313" key="3">
    <source>
        <dbReference type="EMBL" id="AKA61155.1"/>
    </source>
</evidence>
<feature type="transmembrane region" description="Helical" evidence="2">
    <location>
        <begin position="832"/>
        <end position="852"/>
    </location>
</feature>
<name>A0A1S5NRM8_9CAUD</name>
<dbReference type="Proteomes" id="UP000225314">
    <property type="component" value="Segment"/>
</dbReference>
<proteinExistence type="predicted"/>
<organism evidence="3 4">
    <name type="scientific">Burkholderia phage AP3</name>
    <dbReference type="NCBI Taxonomy" id="1636201"/>
    <lineage>
        <taxon>Viruses</taxon>
        <taxon>Duplodnaviria</taxon>
        <taxon>Heunggongvirae</taxon>
        <taxon>Uroviricota</taxon>
        <taxon>Caudoviricetes</taxon>
        <taxon>Peduoviridae</taxon>
        <taxon>Aptresvirus</taxon>
        <taxon>Aptresvirus AP3</taxon>
    </lineage>
</organism>
<dbReference type="EMBL" id="KP966108">
    <property type="protein sequence ID" value="AKA61155.1"/>
    <property type="molecule type" value="Genomic_DNA"/>
</dbReference>
<sequence>MSDRSLRLEVVLKALDQASRPIREIATKNRTLVKELRDSRTRLKELNDAQRRIGEFREMRTGLANTATKLADAQKKVKELATSLRAYGPPSQQMVAELAKARQASSKLGAAFKKQSASVDELRNRLTRAGVDTSRLSQHERTLRTDITATTGAIDAQSRRLDALNTRQKRIADARARMGAARGAAAEMAIGGFAARATGSHILNDLREPLAEAKKGQNERGRIQGLGLGDRATQDAERYVRAMKSPGVAIAENMTLMRDAMSIFADEHHAQMVMPTLAKMKFANEAMFGAGQGHENEEKFMNMLKVIELRGGTKSEAAFKGEANMVQQVLTATGGRVGGDEWRNFIQTGKVAAKQMRQDAFYYQMEPLIQEMGGHAAGTGVQAAYSNLMQGKTTVRAAKRLVELGLVDKKSVEYNTIGNVKRIKPGALIGGDLFNASPFEWMEKVLLPKLKAKGITSDAKILEEFSTIMTNGNGANLFATMFMQREQIHKNEKLNRGAYGIDKLHELGQKQTEGKELIALEKVRNLRTVIGEQVLPVYNRALELTTSVLARLLGFAKEYPNFTRAVAIGAAGLGVLLAVLGTLTIALAGILGPLAIVRFSMSMLGIQGGAFVRALGASAGALRGMSRAASGAAAGVTAAGKGTQSAAGRIRTALSSAWQASSPRAAASSLRAYAASLAQRVPAACQAAKASIQQWGVSAATAMKDGAGAARQYTAQVWRAVAAQAAATRAAAASRWTTARQYVARRGASGMAVDAARGGLNLVKGGTMGAINGVRAALGGLAQTLLFVGRAALMNPIGLVIAGIALAALLVIKNWEPIKAFFSGFWQGLTEGLRPLAPLFSGVLATLGAAFAPLKPMFDWLVGAVKSAWDWITRLLGPVDASKKSLDAAASAGRGFGAWLANIVVVAAQAAARFVDFGANLMSGLVNGIKSGLGSVKDAIESAGGSVIGWFKEKLGIHSPSRVFAALGGFTMAGLEQGLREGQDGPLSTVLEVGKRIVAAGAGIGITGAAIAGSVPLTVDNRPPLTVASVGARAPVAPAPITIQVYAAPGMDEQALAQKVLQVMRQEQAAQAARERSRLRDRD</sequence>
<keyword evidence="2" id="KW-1133">Transmembrane helix</keyword>
<evidence type="ECO:0000256" key="1">
    <source>
        <dbReference type="SAM" id="Coils"/>
    </source>
</evidence>
<accession>A0A1S5NRM8</accession>
<feature type="transmembrane region" description="Helical" evidence="2">
    <location>
        <begin position="793"/>
        <end position="812"/>
    </location>
</feature>
<protein>
    <recommendedName>
        <fullName evidence="5">Tape measure protein</fullName>
    </recommendedName>
</protein>